<gene>
    <name evidence="4" type="ORF">E1301_Tti002464</name>
</gene>
<feature type="compositionally biased region" description="Polar residues" evidence="3">
    <location>
        <begin position="25"/>
        <end position="34"/>
    </location>
</feature>
<organism evidence="4 5">
    <name type="scientific">Triplophysa tibetana</name>
    <dbReference type="NCBI Taxonomy" id="1572043"/>
    <lineage>
        <taxon>Eukaryota</taxon>
        <taxon>Metazoa</taxon>
        <taxon>Chordata</taxon>
        <taxon>Craniata</taxon>
        <taxon>Vertebrata</taxon>
        <taxon>Euteleostomi</taxon>
        <taxon>Actinopterygii</taxon>
        <taxon>Neopterygii</taxon>
        <taxon>Teleostei</taxon>
        <taxon>Ostariophysi</taxon>
        <taxon>Cypriniformes</taxon>
        <taxon>Nemacheilidae</taxon>
        <taxon>Triplophysa</taxon>
    </lineage>
</organism>
<evidence type="ECO:0000256" key="1">
    <source>
        <dbReference type="ARBA" id="ARBA00005702"/>
    </source>
</evidence>
<dbReference type="PANTHER" id="PTHR19307:SF12">
    <property type="entry name" value="TUMOR PROTEIN D52"/>
    <property type="match status" value="1"/>
</dbReference>
<reference evidence="4 5" key="1">
    <citation type="journal article" date="2019" name="Mol. Ecol. Resour.">
        <title>Chromosome-level genome assembly of Triplophysa tibetana, a fish adapted to the harsh high-altitude environment of the Tibetan Plateau.</title>
        <authorList>
            <person name="Yang X."/>
            <person name="Liu H."/>
            <person name="Ma Z."/>
            <person name="Zou Y."/>
            <person name="Zou M."/>
            <person name="Mao Y."/>
            <person name="Li X."/>
            <person name="Wang H."/>
            <person name="Chen T."/>
            <person name="Wang W."/>
            <person name="Yang R."/>
        </authorList>
    </citation>
    <scope>NUCLEOTIDE SEQUENCE [LARGE SCALE GENOMIC DNA]</scope>
    <source>
        <strain evidence="4">TTIB1903HZAU</strain>
        <tissue evidence="4">Muscle</tissue>
    </source>
</reference>
<comment type="similarity">
    <text evidence="1">Belongs to the TPD52 family.</text>
</comment>
<evidence type="ECO:0000256" key="2">
    <source>
        <dbReference type="ARBA" id="ARBA00023054"/>
    </source>
</evidence>
<dbReference type="InterPro" id="IPR007327">
    <property type="entry name" value="TPD52"/>
</dbReference>
<name>A0A5A9NCN1_9TELE</name>
<feature type="region of interest" description="Disordered" evidence="3">
    <location>
        <begin position="1"/>
        <end position="45"/>
    </location>
</feature>
<sequence>MEEADQGTQRQDSVPEVGEDAVNTVGPSASSTALTEEEQAELHSELAKVEDEIQTLTQVLAAKEKQMAEIKRTLGINPLNELKQNLSKSWHEVTTSTAYKKTSETLSQVGQKATTAFSSMGSAITRKLEDVRNTPTFKSFEEKVDTLKTKMSPTPSTGDIDEVSDFTPNEEPVVKQPEGTITPDQEPH</sequence>
<feature type="region of interest" description="Disordered" evidence="3">
    <location>
        <begin position="148"/>
        <end position="188"/>
    </location>
</feature>
<dbReference type="EMBL" id="SOYY01000020">
    <property type="protein sequence ID" value="KAA0707143.1"/>
    <property type="molecule type" value="Genomic_DNA"/>
</dbReference>
<evidence type="ECO:0000313" key="5">
    <source>
        <dbReference type="Proteomes" id="UP000324632"/>
    </source>
</evidence>
<keyword evidence="2" id="KW-0175">Coiled coil</keyword>
<dbReference type="Pfam" id="PF04201">
    <property type="entry name" value="TPD52"/>
    <property type="match status" value="1"/>
</dbReference>
<dbReference type="AlphaFoldDB" id="A0A5A9NCN1"/>
<proteinExistence type="inferred from homology"/>
<dbReference type="PANTHER" id="PTHR19307">
    <property type="entry name" value="TUMOR PROTEIN D52"/>
    <property type="match status" value="1"/>
</dbReference>
<feature type="compositionally biased region" description="Polar residues" evidence="3">
    <location>
        <begin position="1"/>
        <end position="12"/>
    </location>
</feature>
<evidence type="ECO:0000313" key="4">
    <source>
        <dbReference type="EMBL" id="KAA0707143.1"/>
    </source>
</evidence>
<accession>A0A5A9NCN1</accession>
<dbReference type="Proteomes" id="UP000324632">
    <property type="component" value="Chromosome 20"/>
</dbReference>
<evidence type="ECO:0000256" key="3">
    <source>
        <dbReference type="SAM" id="MobiDB-lite"/>
    </source>
</evidence>
<protein>
    <submittedName>
        <fullName evidence="4">Tumor protein D52</fullName>
    </submittedName>
</protein>
<dbReference type="GO" id="GO:0005737">
    <property type="term" value="C:cytoplasm"/>
    <property type="evidence" value="ECO:0007669"/>
    <property type="project" value="TreeGrafter"/>
</dbReference>
<dbReference type="GO" id="GO:0030183">
    <property type="term" value="P:B cell differentiation"/>
    <property type="evidence" value="ECO:0007669"/>
    <property type="project" value="TreeGrafter"/>
</dbReference>
<comment type="caution">
    <text evidence="4">The sequence shown here is derived from an EMBL/GenBank/DDBJ whole genome shotgun (WGS) entry which is preliminary data.</text>
</comment>
<keyword evidence="5" id="KW-1185">Reference proteome</keyword>